<gene>
    <name evidence="2" type="ORF">C2S53_002771</name>
</gene>
<evidence type="ECO:0000256" key="1">
    <source>
        <dbReference type="SAM" id="MobiDB-lite"/>
    </source>
</evidence>
<keyword evidence="3" id="KW-1185">Reference proteome</keyword>
<reference evidence="2 3" key="1">
    <citation type="journal article" date="2021" name="Nat. Commun.">
        <title>Incipient diploidization of the medicinal plant Perilla within 10,000 years.</title>
        <authorList>
            <person name="Zhang Y."/>
            <person name="Shen Q."/>
            <person name="Leng L."/>
            <person name="Zhang D."/>
            <person name="Chen S."/>
            <person name="Shi Y."/>
            <person name="Ning Z."/>
            <person name="Chen S."/>
        </authorList>
    </citation>
    <scope>NUCLEOTIDE SEQUENCE [LARGE SCALE GENOMIC DNA]</scope>
    <source>
        <strain evidence="3">cv. PC099</strain>
    </source>
</reference>
<comment type="caution">
    <text evidence="2">The sequence shown here is derived from an EMBL/GenBank/DDBJ whole genome shotgun (WGS) entry which is preliminary data.</text>
</comment>
<dbReference type="Proteomes" id="UP001190926">
    <property type="component" value="Unassembled WGS sequence"/>
</dbReference>
<dbReference type="AlphaFoldDB" id="A0AAD4PEA2"/>
<proteinExistence type="predicted"/>
<feature type="region of interest" description="Disordered" evidence="1">
    <location>
        <begin position="32"/>
        <end position="61"/>
    </location>
</feature>
<evidence type="ECO:0000313" key="2">
    <source>
        <dbReference type="EMBL" id="KAH6835930.1"/>
    </source>
</evidence>
<name>A0AAD4PEA2_PERFH</name>
<dbReference type="EMBL" id="SDAM02000031">
    <property type="protein sequence ID" value="KAH6835930.1"/>
    <property type="molecule type" value="Genomic_DNA"/>
</dbReference>
<feature type="compositionally biased region" description="Polar residues" evidence="1">
    <location>
        <begin position="50"/>
        <end position="61"/>
    </location>
</feature>
<protein>
    <submittedName>
        <fullName evidence="2">Uncharacterized protein</fullName>
    </submittedName>
</protein>
<accession>A0AAD4PEA2</accession>
<evidence type="ECO:0000313" key="3">
    <source>
        <dbReference type="Proteomes" id="UP001190926"/>
    </source>
</evidence>
<organism evidence="2 3">
    <name type="scientific">Perilla frutescens var. hirtella</name>
    <name type="common">Perilla citriodora</name>
    <name type="synonym">Perilla setoyensis</name>
    <dbReference type="NCBI Taxonomy" id="608512"/>
    <lineage>
        <taxon>Eukaryota</taxon>
        <taxon>Viridiplantae</taxon>
        <taxon>Streptophyta</taxon>
        <taxon>Embryophyta</taxon>
        <taxon>Tracheophyta</taxon>
        <taxon>Spermatophyta</taxon>
        <taxon>Magnoliopsida</taxon>
        <taxon>eudicotyledons</taxon>
        <taxon>Gunneridae</taxon>
        <taxon>Pentapetalae</taxon>
        <taxon>asterids</taxon>
        <taxon>lamiids</taxon>
        <taxon>Lamiales</taxon>
        <taxon>Lamiaceae</taxon>
        <taxon>Nepetoideae</taxon>
        <taxon>Elsholtzieae</taxon>
        <taxon>Perilla</taxon>
    </lineage>
</organism>
<sequence length="61" mass="6483">MALANKGVGVLVCVGTGNIYSNMPSEKWAQFVNPPRRSSRQDVTKMGADSGSSDTTVHMPT</sequence>